<organism evidence="8">
    <name type="scientific">Scinaia undulata</name>
    <dbReference type="NCBI Taxonomy" id="1884664"/>
    <lineage>
        <taxon>Eukaryota</taxon>
        <taxon>Rhodophyta</taxon>
        <taxon>Florideophyceae</taxon>
        <taxon>Nemaliophycidae</taxon>
        <taxon>Nemaliales</taxon>
        <taxon>Scinaiaceae</taxon>
        <taxon>Scinaia</taxon>
    </lineage>
</organism>
<evidence type="ECO:0000256" key="2">
    <source>
        <dbReference type="ARBA" id="ARBA00022730"/>
    </source>
</evidence>
<evidence type="ECO:0000256" key="5">
    <source>
        <dbReference type="ARBA" id="ARBA00023274"/>
    </source>
</evidence>
<dbReference type="NCBIfam" id="NF004363">
    <property type="entry name" value="PRK05738.2-4"/>
    <property type="match status" value="1"/>
</dbReference>
<dbReference type="GO" id="GO:0019843">
    <property type="term" value="F:rRNA binding"/>
    <property type="evidence" value="ECO:0007669"/>
    <property type="project" value="UniProtKB-UniRule"/>
</dbReference>
<evidence type="ECO:0000256" key="6">
    <source>
        <dbReference type="ARBA" id="ARBA00035287"/>
    </source>
</evidence>
<evidence type="ECO:0000256" key="7">
    <source>
        <dbReference type="HAMAP-Rule" id="MF_01369"/>
    </source>
</evidence>
<reference evidence="8" key="1">
    <citation type="submission" date="2016-10" db="EMBL/GenBank/DDBJ databases">
        <title>Chloroplast genomes as a tool to resolve red algal phylogenies: a case study in the Nemaliales.</title>
        <authorList>
            <person name="Costa J.F."/>
            <person name="Lin S.M."/>
            <person name="Macaya E.C."/>
            <person name="Fernandez-Garcia C."/>
            <person name="Verbruggen H."/>
        </authorList>
    </citation>
    <scope>NUCLEOTIDE SEQUENCE</scope>
    <source>
        <strain evidence="8">J.0081</strain>
    </source>
</reference>
<keyword evidence="3 7" id="KW-0694">RNA-binding</keyword>
<comment type="subcellular location">
    <subcellularLocation>
        <location evidence="7">Plastid</location>
        <location evidence="7">Chloroplast</location>
    </subcellularLocation>
</comment>
<comment type="similarity">
    <text evidence="1 7">Belongs to the universal ribosomal protein uL23 family.</text>
</comment>
<dbReference type="GO" id="GO:0009507">
    <property type="term" value="C:chloroplast"/>
    <property type="evidence" value="ECO:0007669"/>
    <property type="project" value="UniProtKB-SubCell"/>
</dbReference>
<dbReference type="Gene3D" id="3.30.70.330">
    <property type="match status" value="1"/>
</dbReference>
<dbReference type="HAMAP" id="MF_01369_B">
    <property type="entry name" value="Ribosomal_uL23_B"/>
    <property type="match status" value="1"/>
</dbReference>
<protein>
    <recommendedName>
        <fullName evidence="6 7">Large ribosomal subunit protein uL23c</fullName>
    </recommendedName>
</protein>
<dbReference type="GO" id="GO:0005840">
    <property type="term" value="C:ribosome"/>
    <property type="evidence" value="ECO:0007669"/>
    <property type="project" value="UniProtKB-KW"/>
</dbReference>
<sequence>MANNKLTNLIDLINKPILTDKTTRLLEDNQYSFQVQRKAKKEEIKKAIEYLFNVRIIKINTINLPSKKRTVGRFIGKKPSYKKAIVTLDANDKINLFPES</sequence>
<keyword evidence="8" id="KW-0150">Chloroplast</keyword>
<dbReference type="RefSeq" id="YP_009314977.1">
    <property type="nucleotide sequence ID" value="NC_031664.1"/>
</dbReference>
<name>A0A1G4NXP7_9FLOR</name>
<evidence type="ECO:0000256" key="1">
    <source>
        <dbReference type="ARBA" id="ARBA00006700"/>
    </source>
</evidence>
<keyword evidence="5 7" id="KW-0687">Ribonucleoprotein</keyword>
<evidence type="ECO:0000256" key="3">
    <source>
        <dbReference type="ARBA" id="ARBA00022884"/>
    </source>
</evidence>
<dbReference type="GeneID" id="30001078"/>
<dbReference type="GO" id="GO:1990904">
    <property type="term" value="C:ribonucleoprotein complex"/>
    <property type="evidence" value="ECO:0007669"/>
    <property type="project" value="UniProtKB-KW"/>
</dbReference>
<dbReference type="FunFam" id="3.30.70.330:FF:000001">
    <property type="entry name" value="50S ribosomal protein L23"/>
    <property type="match status" value="1"/>
</dbReference>
<dbReference type="InterPro" id="IPR012678">
    <property type="entry name" value="Ribosomal_uL23/eL15/eS24_sf"/>
</dbReference>
<geneLocation type="chloroplast" evidence="8"/>
<keyword evidence="8" id="KW-0934">Plastid</keyword>
<comment type="function">
    <text evidence="7">Binds to 23S rRNA.</text>
</comment>
<evidence type="ECO:0000313" key="8">
    <source>
        <dbReference type="EMBL" id="SCW23432.1"/>
    </source>
</evidence>
<dbReference type="AlphaFoldDB" id="A0A1G4NXP7"/>
<reference evidence="8" key="2">
    <citation type="submission" date="2016-10" db="EMBL/GenBank/DDBJ databases">
        <authorList>
            <person name="de Groot N.N."/>
        </authorList>
    </citation>
    <scope>NUCLEOTIDE SEQUENCE</scope>
    <source>
        <strain evidence="8">J.0081</strain>
    </source>
</reference>
<accession>A0A1G4NXP7</accession>
<dbReference type="PANTHER" id="PTHR11620">
    <property type="entry name" value="60S RIBOSOMAL PROTEIN L23A"/>
    <property type="match status" value="1"/>
</dbReference>
<dbReference type="SUPFAM" id="SSF54189">
    <property type="entry name" value="Ribosomal proteins S24e, L23 and L15e"/>
    <property type="match status" value="1"/>
</dbReference>
<comment type="subunit">
    <text evidence="7">Part of the 50S ribosomal subunit.</text>
</comment>
<gene>
    <name evidence="7 8" type="primary">rpl23</name>
    <name evidence="8" type="ORF">J0081_166</name>
</gene>
<dbReference type="InterPro" id="IPR012677">
    <property type="entry name" value="Nucleotide-bd_a/b_plait_sf"/>
</dbReference>
<keyword evidence="2 7" id="KW-0699">rRNA-binding</keyword>
<evidence type="ECO:0000256" key="4">
    <source>
        <dbReference type="ARBA" id="ARBA00022980"/>
    </source>
</evidence>
<dbReference type="EMBL" id="LT622873">
    <property type="protein sequence ID" value="SCW23432.1"/>
    <property type="molecule type" value="Genomic_DNA"/>
</dbReference>
<dbReference type="GO" id="GO:0006412">
    <property type="term" value="P:translation"/>
    <property type="evidence" value="ECO:0007669"/>
    <property type="project" value="UniProtKB-UniRule"/>
</dbReference>
<dbReference type="InterPro" id="IPR013025">
    <property type="entry name" value="Ribosomal_uL23-like"/>
</dbReference>
<dbReference type="NCBIfam" id="NF004368">
    <property type="entry name" value="PRK05738.3-4"/>
    <property type="match status" value="1"/>
</dbReference>
<dbReference type="GO" id="GO:0003735">
    <property type="term" value="F:structural constituent of ribosome"/>
    <property type="evidence" value="ECO:0007669"/>
    <property type="project" value="InterPro"/>
</dbReference>
<dbReference type="Pfam" id="PF00276">
    <property type="entry name" value="Ribosomal_L23"/>
    <property type="match status" value="1"/>
</dbReference>
<keyword evidence="4 7" id="KW-0689">Ribosomal protein</keyword>
<proteinExistence type="inferred from homology"/>